<reference evidence="3 4" key="1">
    <citation type="submission" date="2023-05" db="EMBL/GenBank/DDBJ databases">
        <title>Microbacterium dauci sp.nov., Isolated from Carrot Rhizosphere Soil.</title>
        <authorList>
            <person name="Xiao Z."/>
            <person name="Zheng J."/>
        </authorList>
    </citation>
    <scope>NUCLEOTIDE SEQUENCE [LARGE SCALE GENOMIC DNA]</scope>
    <source>
        <strain evidence="3 4">LX3-4</strain>
    </source>
</reference>
<evidence type="ECO:0000256" key="1">
    <source>
        <dbReference type="SAM" id="MobiDB-lite"/>
    </source>
</evidence>
<keyword evidence="2" id="KW-0812">Transmembrane</keyword>
<organism evidence="3 4">
    <name type="scientific">Microbacterium dauci</name>
    <dbReference type="NCBI Taxonomy" id="3048008"/>
    <lineage>
        <taxon>Bacteria</taxon>
        <taxon>Bacillati</taxon>
        <taxon>Actinomycetota</taxon>
        <taxon>Actinomycetes</taxon>
        <taxon>Micrococcales</taxon>
        <taxon>Microbacteriaceae</taxon>
        <taxon>Microbacterium</taxon>
    </lineage>
</organism>
<keyword evidence="2" id="KW-0472">Membrane</keyword>
<comment type="caution">
    <text evidence="3">The sequence shown here is derived from an EMBL/GenBank/DDBJ whole genome shotgun (WGS) entry which is preliminary data.</text>
</comment>
<proteinExistence type="predicted"/>
<feature type="region of interest" description="Disordered" evidence="1">
    <location>
        <begin position="100"/>
        <end position="138"/>
    </location>
</feature>
<gene>
    <name evidence="3" type="ORF">QNI14_12160</name>
</gene>
<keyword evidence="4" id="KW-1185">Reference proteome</keyword>
<feature type="transmembrane region" description="Helical" evidence="2">
    <location>
        <begin position="12"/>
        <end position="32"/>
    </location>
</feature>
<name>A0ABT6ZGC8_9MICO</name>
<sequence length="138" mass="14285">MNTRPRLIRSIPFWLLIVGSLASVGVGAYLLIDKLGAMETALTQGTATGIEVYVGQIWAVLGAILIGAGVVGLGLTATLGALRSLAAPAVVENVQVDWQDDLDAQDETPVSDTEARPATLEDADVETSASDPAPTATR</sequence>
<evidence type="ECO:0000256" key="2">
    <source>
        <dbReference type="SAM" id="Phobius"/>
    </source>
</evidence>
<keyword evidence="2" id="KW-1133">Transmembrane helix</keyword>
<dbReference type="RefSeq" id="WP_283716889.1">
    <property type="nucleotide sequence ID" value="NZ_JASJND010000007.1"/>
</dbReference>
<feature type="transmembrane region" description="Helical" evidence="2">
    <location>
        <begin position="52"/>
        <end position="75"/>
    </location>
</feature>
<evidence type="ECO:0000313" key="4">
    <source>
        <dbReference type="Proteomes" id="UP001321481"/>
    </source>
</evidence>
<dbReference type="EMBL" id="JASJND010000007">
    <property type="protein sequence ID" value="MDJ1115205.1"/>
    <property type="molecule type" value="Genomic_DNA"/>
</dbReference>
<accession>A0ABT6ZGC8</accession>
<protein>
    <submittedName>
        <fullName evidence="3">Dinucleotide-utilizing enzyme</fullName>
    </submittedName>
</protein>
<evidence type="ECO:0000313" key="3">
    <source>
        <dbReference type="EMBL" id="MDJ1115205.1"/>
    </source>
</evidence>
<dbReference type="Proteomes" id="UP001321481">
    <property type="component" value="Unassembled WGS sequence"/>
</dbReference>